<feature type="compositionally biased region" description="Basic and acidic residues" evidence="9">
    <location>
        <begin position="8"/>
        <end position="17"/>
    </location>
</feature>
<evidence type="ECO:0000256" key="3">
    <source>
        <dbReference type="ARBA" id="ARBA00020401"/>
    </source>
</evidence>
<dbReference type="SUPFAM" id="SSF52113">
    <property type="entry name" value="BRCT domain"/>
    <property type="match status" value="1"/>
</dbReference>
<keyword evidence="4 8" id="KW-0235">DNA replication</keyword>
<feature type="region of interest" description="Disordered" evidence="9">
    <location>
        <begin position="138"/>
        <end position="198"/>
    </location>
</feature>
<dbReference type="Gene3D" id="1.20.272.10">
    <property type="match status" value="1"/>
</dbReference>
<accession>A0A1A8VLH3</accession>
<evidence type="ECO:0000256" key="1">
    <source>
        <dbReference type="ARBA" id="ARBA00004123"/>
    </source>
</evidence>
<dbReference type="PIRSF" id="PIRSF036578">
    <property type="entry name" value="RFC1"/>
    <property type="match status" value="1"/>
</dbReference>
<evidence type="ECO:0000256" key="7">
    <source>
        <dbReference type="ARBA" id="ARBA00023242"/>
    </source>
</evidence>
<dbReference type="Gene3D" id="1.10.8.60">
    <property type="match status" value="1"/>
</dbReference>
<feature type="compositionally biased region" description="Polar residues" evidence="9">
    <location>
        <begin position="65"/>
        <end position="74"/>
    </location>
</feature>
<evidence type="ECO:0000313" key="11">
    <source>
        <dbReference type="EMBL" id="SBS80487.1"/>
    </source>
</evidence>
<evidence type="ECO:0000256" key="2">
    <source>
        <dbReference type="ARBA" id="ARBA00006116"/>
    </source>
</evidence>
<organism evidence="11 12">
    <name type="scientific">Plasmodium ovale curtisi</name>
    <dbReference type="NCBI Taxonomy" id="864141"/>
    <lineage>
        <taxon>Eukaryota</taxon>
        <taxon>Sar</taxon>
        <taxon>Alveolata</taxon>
        <taxon>Apicomplexa</taxon>
        <taxon>Aconoidasida</taxon>
        <taxon>Haemosporida</taxon>
        <taxon>Plasmodiidae</taxon>
        <taxon>Plasmodium</taxon>
        <taxon>Plasmodium (Plasmodium)</taxon>
    </lineage>
</organism>
<dbReference type="Proteomes" id="UP000078560">
    <property type="component" value="Unassembled WGS sequence"/>
</dbReference>
<protein>
    <recommendedName>
        <fullName evidence="3 8">Replication factor C subunit 1</fullName>
    </recommendedName>
</protein>
<dbReference type="CDD" id="cd00009">
    <property type="entry name" value="AAA"/>
    <property type="match status" value="1"/>
</dbReference>
<evidence type="ECO:0000313" key="12">
    <source>
        <dbReference type="Proteomes" id="UP000078560"/>
    </source>
</evidence>
<dbReference type="InterPro" id="IPR027417">
    <property type="entry name" value="P-loop_NTPase"/>
</dbReference>
<dbReference type="FunFam" id="1.20.272.10:FF:000021">
    <property type="entry name" value="Replication factor C subunit 1"/>
    <property type="match status" value="1"/>
</dbReference>
<evidence type="ECO:0000256" key="4">
    <source>
        <dbReference type="ARBA" id="ARBA00022705"/>
    </source>
</evidence>
<feature type="compositionally biased region" description="Basic and acidic residues" evidence="9">
    <location>
        <begin position="138"/>
        <end position="161"/>
    </location>
</feature>
<dbReference type="GO" id="GO:0005663">
    <property type="term" value="C:DNA replication factor C complex"/>
    <property type="evidence" value="ECO:0007669"/>
    <property type="project" value="InterPro"/>
</dbReference>
<proteinExistence type="inferred from homology"/>
<dbReference type="FunFam" id="1.10.8.60:FF:000021">
    <property type="entry name" value="Replication factor C subunit 1"/>
    <property type="match status" value="1"/>
</dbReference>
<dbReference type="Pfam" id="PF08519">
    <property type="entry name" value="RFC1"/>
    <property type="match status" value="1"/>
</dbReference>
<dbReference type="InterPro" id="IPR047854">
    <property type="entry name" value="RFC_lid"/>
</dbReference>
<evidence type="ECO:0000259" key="10">
    <source>
        <dbReference type="PROSITE" id="PS50172"/>
    </source>
</evidence>
<dbReference type="Pfam" id="PF00533">
    <property type="entry name" value="BRCT"/>
    <property type="match status" value="1"/>
</dbReference>
<feature type="region of interest" description="Disordered" evidence="9">
    <location>
        <begin position="95"/>
        <end position="121"/>
    </location>
</feature>
<comment type="similarity">
    <text evidence="2 8">Belongs to the activator 1 large subunit family.</text>
</comment>
<feature type="compositionally biased region" description="Acidic residues" evidence="9">
    <location>
        <begin position="31"/>
        <end position="40"/>
    </location>
</feature>
<dbReference type="GO" id="GO:0006281">
    <property type="term" value="P:DNA repair"/>
    <property type="evidence" value="ECO:0007669"/>
    <property type="project" value="InterPro"/>
</dbReference>
<dbReference type="CDD" id="cd17748">
    <property type="entry name" value="BRCT_DNA_ligase_like"/>
    <property type="match status" value="1"/>
</dbReference>
<feature type="region of interest" description="Disordered" evidence="9">
    <location>
        <begin position="298"/>
        <end position="359"/>
    </location>
</feature>
<dbReference type="Gene3D" id="3.40.50.10190">
    <property type="entry name" value="BRCT domain"/>
    <property type="match status" value="1"/>
</dbReference>
<feature type="compositionally biased region" description="Basic and acidic residues" evidence="9">
    <location>
        <begin position="342"/>
        <end position="351"/>
    </location>
</feature>
<feature type="compositionally biased region" description="Basic and acidic residues" evidence="9">
    <location>
        <begin position="299"/>
        <end position="323"/>
    </location>
</feature>
<dbReference type="SMART" id="SM00382">
    <property type="entry name" value="AAA"/>
    <property type="match status" value="1"/>
</dbReference>
<dbReference type="Pfam" id="PF25361">
    <property type="entry name" value="AAA_lid_RFC1"/>
    <property type="match status" value="1"/>
</dbReference>
<dbReference type="GO" id="GO:0006260">
    <property type="term" value="P:DNA replication"/>
    <property type="evidence" value="ECO:0007669"/>
    <property type="project" value="UniProtKB-KW"/>
</dbReference>
<feature type="compositionally biased region" description="Acidic residues" evidence="9">
    <location>
        <begin position="873"/>
        <end position="882"/>
    </location>
</feature>
<feature type="compositionally biased region" description="Basic and acidic residues" evidence="9">
    <location>
        <begin position="43"/>
        <end position="59"/>
    </location>
</feature>
<evidence type="ECO:0000256" key="8">
    <source>
        <dbReference type="PIRNR" id="PIRNR036578"/>
    </source>
</evidence>
<dbReference type="SUPFAM" id="SSF52540">
    <property type="entry name" value="P-loop containing nucleoside triphosphate hydrolases"/>
    <property type="match status" value="1"/>
</dbReference>
<feature type="domain" description="BRCT" evidence="10">
    <location>
        <begin position="211"/>
        <end position="294"/>
    </location>
</feature>
<gene>
    <name evidence="11" type="ORF">POVCU2_0005610</name>
</gene>
<dbReference type="PANTHER" id="PTHR23389:SF6">
    <property type="entry name" value="REPLICATION FACTOR C SUBUNIT 1"/>
    <property type="match status" value="1"/>
</dbReference>
<comment type="subcellular location">
    <subcellularLocation>
        <location evidence="1 8">Nucleus</location>
    </subcellularLocation>
</comment>
<reference evidence="12" key="1">
    <citation type="submission" date="2016-05" db="EMBL/GenBank/DDBJ databases">
        <authorList>
            <person name="Naeem Raeece"/>
        </authorList>
    </citation>
    <scope>NUCLEOTIDE SEQUENCE [LARGE SCALE GENOMIC DNA]</scope>
</reference>
<dbReference type="InterPro" id="IPR012178">
    <property type="entry name" value="RFC1"/>
</dbReference>
<dbReference type="SUPFAM" id="SSF48019">
    <property type="entry name" value="post-AAA+ oligomerization domain-like"/>
    <property type="match status" value="1"/>
</dbReference>
<keyword evidence="6 8" id="KW-0067">ATP-binding</keyword>
<keyword evidence="7 8" id="KW-0539">Nucleus</keyword>
<dbReference type="EMBL" id="FLQU01000081">
    <property type="protein sequence ID" value="SBS80487.1"/>
    <property type="molecule type" value="Genomic_DNA"/>
</dbReference>
<evidence type="ECO:0000256" key="6">
    <source>
        <dbReference type="ARBA" id="ARBA00022840"/>
    </source>
</evidence>
<dbReference type="GO" id="GO:0003677">
    <property type="term" value="F:DNA binding"/>
    <property type="evidence" value="ECO:0007669"/>
    <property type="project" value="InterPro"/>
</dbReference>
<dbReference type="AlphaFoldDB" id="A0A1A8VLH3"/>
<dbReference type="GO" id="GO:0016887">
    <property type="term" value="F:ATP hydrolysis activity"/>
    <property type="evidence" value="ECO:0007669"/>
    <property type="project" value="InterPro"/>
</dbReference>
<dbReference type="CDD" id="cd18140">
    <property type="entry name" value="HLD_clamp_RFC"/>
    <property type="match status" value="1"/>
</dbReference>
<dbReference type="InterPro" id="IPR003593">
    <property type="entry name" value="AAA+_ATPase"/>
</dbReference>
<keyword evidence="5 8" id="KW-0547">Nucleotide-binding</keyword>
<dbReference type="GO" id="GO:0005634">
    <property type="term" value="C:nucleus"/>
    <property type="evidence" value="ECO:0007669"/>
    <property type="project" value="UniProtKB-SubCell"/>
</dbReference>
<feature type="region of interest" description="Disordered" evidence="9">
    <location>
        <begin position="1"/>
        <end position="77"/>
    </location>
</feature>
<feature type="region of interest" description="Disordered" evidence="9">
    <location>
        <begin position="867"/>
        <end position="921"/>
    </location>
</feature>
<dbReference type="InterPro" id="IPR003959">
    <property type="entry name" value="ATPase_AAA_core"/>
</dbReference>
<dbReference type="InterPro" id="IPR013725">
    <property type="entry name" value="DNA_replication_fac_RFC1_C"/>
</dbReference>
<dbReference type="InterPro" id="IPR008921">
    <property type="entry name" value="DNA_pol3_clamp-load_cplx_C"/>
</dbReference>
<dbReference type="InterPro" id="IPR036420">
    <property type="entry name" value="BRCT_dom_sf"/>
</dbReference>
<dbReference type="InterPro" id="IPR001357">
    <property type="entry name" value="BRCT_dom"/>
</dbReference>
<evidence type="ECO:0000256" key="5">
    <source>
        <dbReference type="ARBA" id="ARBA00022741"/>
    </source>
</evidence>
<evidence type="ECO:0000256" key="9">
    <source>
        <dbReference type="SAM" id="MobiDB-lite"/>
    </source>
</evidence>
<dbReference type="Gene3D" id="3.40.50.300">
    <property type="entry name" value="P-loop containing nucleotide triphosphate hydrolases"/>
    <property type="match status" value="1"/>
</dbReference>
<dbReference type="Pfam" id="PF00004">
    <property type="entry name" value="AAA"/>
    <property type="match status" value="1"/>
</dbReference>
<name>A0A1A8VLH3_PLAOA</name>
<dbReference type="PROSITE" id="PS50172">
    <property type="entry name" value="BRCT"/>
    <property type="match status" value="1"/>
</dbReference>
<sequence length="1022" mass="117552">MSSKGKKPFHDDSSDVGRKRKRLKKLSSNLFDDDEDDDFFNYEGKDKSKGKNIVEIKDDSEVEGENNTTSNVNKTFEKKTSGKPVYYDITSYFKPSSKKVESKSGIKKSISTDGCSGGSGNKIPVKNVSEYFDLLERDSRHAKSESTKSESVHSIMKRERDEDAQEAEAVEEGRFKKKQASPGKDIKGNIKQKNGNKVGDNNEEKFDYLPFNNLKFVLTGVFKNFSRDELQNKIKEHGGSVMSAVSSRTHYLIHGEYLEDGRLYNEGKKYQKAFELSQQSKSIIKILNEEQLLELFPQNKKENNKDNSEVKFENENFTKKEENDYNSTYKNESDSYNNSNSYEKEKEKDINESSDNNNMDKNKILNQLWVEKYRPKNLNELVGNNQNVLKLKNWLNSWEDICIKGLKKQVTKTFRGVYENVNARCALLSGSAGIGKTTTAKIVSENSGYNVIEFNASDERNKAAVEKISEMATGGYSIASIKSRKLKKTCIIMDEVDGMSSGDKGGSAAILKLIEKTKCPIICICNDRQNNKMRTLANKCYDLKFTLPNKNSVVKRLLEICKKENIMMEPNALELLWESANGDMRQMLNTLQLLSRTYKRIQFLDLKKELNNSNKNVQSLANPFEITLKLLNFHESSKLKVREIMDLFFVDYELIPYFISENYTNVFNDNDKSVNAINKWNTFSQISYDLSLADKIKYNMKTTMDFSLLPHFSILSCVCPVMRIKLLKSFMSGRINFPSAFGKISTYNKNKRLLNELCFNISYKLNVCPKHMVTSGFLNYVYFKIMTPLHKNNITESIELMEKYNITKEIITENISCLRLPTQENLYDKLDSKVKASFTRLYNASHVIKNDPNAIRKGLKSSEKKTVFKNNEYESDEDMDELSESKEDKEEDVLINTKIDKKATMKSKSAAKPKPARKNFEEVNRRSFEEVNRRSFEEVNRSSFEEVNRSSFEEVNRSSFEEVNRSSFEEVNRSSFEEVNQGSVEEVRPLDLSALVRFVHPMFPHVQTTRAPQMGRRCMVAT</sequence>
<dbReference type="PANTHER" id="PTHR23389">
    <property type="entry name" value="CHROMOSOME TRANSMISSION FIDELITY FACTOR 18"/>
    <property type="match status" value="1"/>
</dbReference>
<dbReference type="GO" id="GO:0005524">
    <property type="term" value="F:ATP binding"/>
    <property type="evidence" value="ECO:0007669"/>
    <property type="project" value="UniProtKB-UniRule"/>
</dbReference>
<dbReference type="SMART" id="SM00292">
    <property type="entry name" value="BRCT"/>
    <property type="match status" value="1"/>
</dbReference>
<dbReference type="FunFam" id="3.40.50.300:FF:001615">
    <property type="entry name" value="Replication factor C subunit 1"/>
    <property type="match status" value="1"/>
</dbReference>
<dbReference type="GO" id="GO:0003689">
    <property type="term" value="F:DNA clamp loader activity"/>
    <property type="evidence" value="ECO:0007669"/>
    <property type="project" value="UniProtKB-UniRule"/>
</dbReference>